<evidence type="ECO:0000256" key="10">
    <source>
        <dbReference type="ARBA" id="ARBA00022679"/>
    </source>
</evidence>
<dbReference type="InterPro" id="IPR000836">
    <property type="entry name" value="PRTase_dom"/>
</dbReference>
<accession>A0ABN7SYU1</accession>
<reference evidence="13 14" key="1">
    <citation type="submission" date="2021-04" db="EMBL/GenBank/DDBJ databases">
        <authorList>
            <person name="Bliznina A."/>
        </authorList>
    </citation>
    <scope>NUCLEOTIDE SEQUENCE [LARGE SCALE GENOMIC DNA]</scope>
</reference>
<evidence type="ECO:0000259" key="12">
    <source>
        <dbReference type="Pfam" id="PF00156"/>
    </source>
</evidence>
<sequence>MEEKLKQLNDCMTDHPDFPKPGIVFKNIMPLFSDPERMKLLGDVLEETIREKFPGCTKLVGLESRGFLMGMAVASRLGVGFVPIRKKGKLPGEVVRQEYTLEYGTDVVEIEKASLEATDKIVLIDDLIATGGTMKAAVKLIGSTEATLVGALCLIEIDFLKGKEGIDNFVSLIHI</sequence>
<comment type="subcellular location">
    <subcellularLocation>
        <location evidence="3">Cytoplasm</location>
    </subcellularLocation>
</comment>
<keyword evidence="8" id="KW-0963">Cytoplasm</keyword>
<protein>
    <recommendedName>
        <fullName evidence="7">Adenine phosphoribosyltransferase</fullName>
        <ecNumber evidence="6">2.4.2.7</ecNumber>
    </recommendedName>
</protein>
<evidence type="ECO:0000256" key="11">
    <source>
        <dbReference type="ARBA" id="ARBA00022726"/>
    </source>
</evidence>
<keyword evidence="10" id="KW-0808">Transferase</keyword>
<keyword evidence="11" id="KW-0660">Purine salvage</keyword>
<evidence type="ECO:0000256" key="3">
    <source>
        <dbReference type="ARBA" id="ARBA00004496"/>
    </source>
</evidence>
<dbReference type="InterPro" id="IPR050054">
    <property type="entry name" value="UPRTase/APRTase"/>
</dbReference>
<evidence type="ECO:0000256" key="1">
    <source>
        <dbReference type="ARBA" id="ARBA00000868"/>
    </source>
</evidence>
<comment type="pathway">
    <text evidence="4">Purine metabolism; AMP biosynthesis via salvage pathway; AMP from adenine: step 1/1.</text>
</comment>
<comment type="catalytic activity">
    <reaction evidence="1">
        <text>AMP + diphosphate = 5-phospho-alpha-D-ribose 1-diphosphate + adenine</text>
        <dbReference type="Rhea" id="RHEA:16609"/>
        <dbReference type="ChEBI" id="CHEBI:16708"/>
        <dbReference type="ChEBI" id="CHEBI:33019"/>
        <dbReference type="ChEBI" id="CHEBI:58017"/>
        <dbReference type="ChEBI" id="CHEBI:456215"/>
        <dbReference type="EC" id="2.4.2.7"/>
    </reaction>
</comment>
<gene>
    <name evidence="13" type="ORF">OKIOD_LOCUS13698</name>
</gene>
<evidence type="ECO:0000256" key="5">
    <source>
        <dbReference type="ARBA" id="ARBA00008391"/>
    </source>
</evidence>
<dbReference type="HAMAP" id="MF_00004">
    <property type="entry name" value="Aden_phosphoribosyltr"/>
    <property type="match status" value="1"/>
</dbReference>
<proteinExistence type="inferred from homology"/>
<evidence type="ECO:0000256" key="9">
    <source>
        <dbReference type="ARBA" id="ARBA00022676"/>
    </source>
</evidence>
<dbReference type="Pfam" id="PF00156">
    <property type="entry name" value="Pribosyltran"/>
    <property type="match status" value="1"/>
</dbReference>
<dbReference type="SUPFAM" id="SSF53271">
    <property type="entry name" value="PRTase-like"/>
    <property type="match status" value="1"/>
</dbReference>
<comment type="similarity">
    <text evidence="5">Belongs to the purine/pyrimidine phosphoribosyltransferase family.</text>
</comment>
<dbReference type="Proteomes" id="UP001158576">
    <property type="component" value="Chromosome 2"/>
</dbReference>
<dbReference type="InterPro" id="IPR005764">
    <property type="entry name" value="Ade_phspho_trans"/>
</dbReference>
<dbReference type="NCBIfam" id="NF002636">
    <property type="entry name" value="PRK02304.1-5"/>
    <property type="match status" value="1"/>
</dbReference>
<dbReference type="CDD" id="cd06223">
    <property type="entry name" value="PRTases_typeI"/>
    <property type="match status" value="1"/>
</dbReference>
<keyword evidence="14" id="KW-1185">Reference proteome</keyword>
<dbReference type="EMBL" id="OU015567">
    <property type="protein sequence ID" value="CAG5110545.1"/>
    <property type="molecule type" value="Genomic_DNA"/>
</dbReference>
<evidence type="ECO:0000313" key="14">
    <source>
        <dbReference type="Proteomes" id="UP001158576"/>
    </source>
</evidence>
<evidence type="ECO:0000256" key="2">
    <source>
        <dbReference type="ARBA" id="ARBA00003968"/>
    </source>
</evidence>
<evidence type="ECO:0000256" key="6">
    <source>
        <dbReference type="ARBA" id="ARBA00011893"/>
    </source>
</evidence>
<evidence type="ECO:0000313" key="13">
    <source>
        <dbReference type="EMBL" id="CAG5110545.1"/>
    </source>
</evidence>
<name>A0ABN7SYU1_OIKDI</name>
<dbReference type="PANTHER" id="PTHR32315">
    <property type="entry name" value="ADENINE PHOSPHORIBOSYLTRANSFERASE"/>
    <property type="match status" value="1"/>
</dbReference>
<evidence type="ECO:0000256" key="4">
    <source>
        <dbReference type="ARBA" id="ARBA00004659"/>
    </source>
</evidence>
<keyword evidence="9" id="KW-0328">Glycosyltransferase</keyword>
<dbReference type="PANTHER" id="PTHR32315:SF3">
    <property type="entry name" value="ADENINE PHOSPHORIBOSYLTRANSFERASE"/>
    <property type="match status" value="1"/>
</dbReference>
<evidence type="ECO:0000256" key="8">
    <source>
        <dbReference type="ARBA" id="ARBA00022490"/>
    </source>
</evidence>
<feature type="domain" description="Phosphoribosyltransferase" evidence="12">
    <location>
        <begin position="38"/>
        <end position="155"/>
    </location>
</feature>
<organism evidence="13 14">
    <name type="scientific">Oikopleura dioica</name>
    <name type="common">Tunicate</name>
    <dbReference type="NCBI Taxonomy" id="34765"/>
    <lineage>
        <taxon>Eukaryota</taxon>
        <taxon>Metazoa</taxon>
        <taxon>Chordata</taxon>
        <taxon>Tunicata</taxon>
        <taxon>Appendicularia</taxon>
        <taxon>Copelata</taxon>
        <taxon>Oikopleuridae</taxon>
        <taxon>Oikopleura</taxon>
    </lineage>
</organism>
<dbReference type="InterPro" id="IPR029057">
    <property type="entry name" value="PRTase-like"/>
</dbReference>
<evidence type="ECO:0000256" key="7">
    <source>
        <dbReference type="ARBA" id="ARBA00017366"/>
    </source>
</evidence>
<dbReference type="EC" id="2.4.2.7" evidence="6"/>
<comment type="function">
    <text evidence="2">Catalyzes a salvage reaction resulting in the formation of AMP, that is energically less costly than de novo synthesis.</text>
</comment>
<dbReference type="Gene3D" id="3.40.50.2020">
    <property type="match status" value="1"/>
</dbReference>